<dbReference type="EMBL" id="LAZP02000016">
    <property type="protein sequence ID" value="PFH62851.1"/>
    <property type="molecule type" value="Genomic_DNA"/>
</dbReference>
<keyword evidence="2 5" id="KW-0812">Transmembrane</keyword>
<feature type="transmembrane region" description="Helical" evidence="5">
    <location>
        <begin position="404"/>
        <end position="425"/>
    </location>
</feature>
<dbReference type="GO" id="GO:0016020">
    <property type="term" value="C:membrane"/>
    <property type="evidence" value="ECO:0007669"/>
    <property type="project" value="UniProtKB-SubCell"/>
</dbReference>
<keyword evidence="4 5" id="KW-0472">Membrane</keyword>
<dbReference type="GO" id="GO:0022857">
    <property type="term" value="F:transmembrane transporter activity"/>
    <property type="evidence" value="ECO:0007669"/>
    <property type="project" value="InterPro"/>
</dbReference>
<feature type="transmembrane region" description="Helical" evidence="5">
    <location>
        <begin position="437"/>
        <end position="458"/>
    </location>
</feature>
<reference evidence="6 7" key="1">
    <citation type="journal article" date="2015" name="BMC Genomics">
        <title>Gene expression during zombie ant biting behavior reflects the complexity underlying fungal parasitic behavioral manipulation.</title>
        <authorList>
            <person name="de Bekker C."/>
            <person name="Ohm R.A."/>
            <person name="Loreto R.G."/>
            <person name="Sebastian A."/>
            <person name="Albert I."/>
            <person name="Merrow M."/>
            <person name="Brachmann A."/>
            <person name="Hughes D.P."/>
        </authorList>
    </citation>
    <scope>NUCLEOTIDE SEQUENCE [LARGE SCALE GENOMIC DNA]</scope>
    <source>
        <strain evidence="6 7">SC16a</strain>
    </source>
</reference>
<dbReference type="PANTHER" id="PTHR23507:SF1">
    <property type="entry name" value="FI18259P1-RELATED"/>
    <property type="match status" value="1"/>
</dbReference>
<evidence type="ECO:0000256" key="2">
    <source>
        <dbReference type="ARBA" id="ARBA00022692"/>
    </source>
</evidence>
<dbReference type="InterPro" id="IPR036259">
    <property type="entry name" value="MFS_trans_sf"/>
</dbReference>
<gene>
    <name evidence="6" type="ORF">XA68_11632</name>
</gene>
<evidence type="ECO:0000256" key="3">
    <source>
        <dbReference type="ARBA" id="ARBA00022989"/>
    </source>
</evidence>
<evidence type="ECO:0008006" key="8">
    <source>
        <dbReference type="Google" id="ProtNLM"/>
    </source>
</evidence>
<keyword evidence="3 5" id="KW-1133">Transmembrane helix</keyword>
<keyword evidence="7" id="KW-1185">Reference proteome</keyword>
<comment type="subcellular location">
    <subcellularLocation>
        <location evidence="1">Membrane</location>
        <topology evidence="1">Multi-pass membrane protein</topology>
    </subcellularLocation>
</comment>
<protein>
    <recommendedName>
        <fullName evidence="8">Major facilitator superfamily (MFS) profile domain-containing protein</fullName>
    </recommendedName>
</protein>
<name>A0A2A9PP72_OPHUN</name>
<feature type="transmembrane region" description="Helical" evidence="5">
    <location>
        <begin position="226"/>
        <end position="245"/>
    </location>
</feature>
<evidence type="ECO:0000256" key="1">
    <source>
        <dbReference type="ARBA" id="ARBA00004141"/>
    </source>
</evidence>
<evidence type="ECO:0000256" key="5">
    <source>
        <dbReference type="SAM" id="Phobius"/>
    </source>
</evidence>
<feature type="transmembrane region" description="Helical" evidence="5">
    <location>
        <begin position="378"/>
        <end position="398"/>
    </location>
</feature>
<proteinExistence type="predicted"/>
<evidence type="ECO:0000313" key="7">
    <source>
        <dbReference type="Proteomes" id="UP000037136"/>
    </source>
</evidence>
<dbReference type="InterPro" id="IPR011701">
    <property type="entry name" value="MFS"/>
</dbReference>
<feature type="transmembrane region" description="Helical" evidence="5">
    <location>
        <begin position="130"/>
        <end position="150"/>
    </location>
</feature>
<dbReference type="Pfam" id="PF07690">
    <property type="entry name" value="MFS_1"/>
    <property type="match status" value="1"/>
</dbReference>
<dbReference type="OrthoDB" id="194139at2759"/>
<dbReference type="STRING" id="268505.A0A2A9PP72"/>
<dbReference type="Proteomes" id="UP000037136">
    <property type="component" value="Unassembled WGS sequence"/>
</dbReference>
<feature type="transmembrane region" description="Helical" evidence="5">
    <location>
        <begin position="340"/>
        <end position="366"/>
    </location>
</feature>
<reference evidence="6 7" key="2">
    <citation type="journal article" date="2017" name="Sci. Rep.">
        <title>Ant-infecting Ophiocordyceps genomes reveal a high diversity of potential behavioral manipulation genes and a possible major role for enterotoxins.</title>
        <authorList>
            <person name="de Bekker C."/>
            <person name="Ohm R.A."/>
            <person name="Evans H.C."/>
            <person name="Brachmann A."/>
            <person name="Hughes D.P."/>
        </authorList>
    </citation>
    <scope>NUCLEOTIDE SEQUENCE [LARGE SCALE GENOMIC DNA]</scope>
    <source>
        <strain evidence="6 7">SC16a</strain>
    </source>
</reference>
<sequence>MATFPPINDDEFQEETPLLSTNARPSVSSSVSLRRRVIATCALFLFIVEVSSFVMEPSTLQIVEDIICRNHYPDHKLGMPIVDRRCKDTSVQKTLAMIRSWSMSADMLIRPALVVQFPFGIMADKYGRRTVLILAFVGCVLQTSWVILVLQLPDIFSVWSLLYGSAAYAIGGGGQMAGAMIWTIVTDVTPVANRTTVFYQLQAFYLLLAVLSNSLAAFLLSIDPWIGMWLGFGTLLLSVSAACLIPETLHLRHQVDTRHDSPQENGVGENLTTDKGSCISQAWAAVRHDAGHVWRFIFASRSIVTLILAYGLFIPSKLGIKLNILQYMTRRFGWEWSTATYISTVSNITSVVVLLVILPSISAILVRRRTYNPLERDLLLSRVSSALVVVGGFMLAFAAVRWLFISSLVIISLGVGFGVLCRALLNTLVEPHTVATVNTTISMVETVVSLAGAPALGWLLSCGLEAGGPWLGLSFLVSAGFCTLAYLAISIYRVPAGTPDTRETPTR</sequence>
<feature type="transmembrane region" description="Helical" evidence="5">
    <location>
        <begin position="162"/>
        <end position="185"/>
    </location>
</feature>
<dbReference type="PANTHER" id="PTHR23507">
    <property type="entry name" value="ZGC:174356"/>
    <property type="match status" value="1"/>
</dbReference>
<feature type="transmembrane region" description="Helical" evidence="5">
    <location>
        <begin position="303"/>
        <end position="320"/>
    </location>
</feature>
<accession>A0A2A9PP72</accession>
<dbReference type="Gene3D" id="1.20.1250.20">
    <property type="entry name" value="MFS general substrate transporter like domains"/>
    <property type="match status" value="1"/>
</dbReference>
<evidence type="ECO:0000313" key="6">
    <source>
        <dbReference type="EMBL" id="PFH62851.1"/>
    </source>
</evidence>
<feature type="transmembrane region" description="Helical" evidence="5">
    <location>
        <begin position="197"/>
        <end position="220"/>
    </location>
</feature>
<dbReference type="AlphaFoldDB" id="A0A2A9PP72"/>
<organism evidence="6 7">
    <name type="scientific">Ophiocordyceps unilateralis</name>
    <name type="common">Zombie-ant fungus</name>
    <name type="synonym">Torrubia unilateralis</name>
    <dbReference type="NCBI Taxonomy" id="268505"/>
    <lineage>
        <taxon>Eukaryota</taxon>
        <taxon>Fungi</taxon>
        <taxon>Dikarya</taxon>
        <taxon>Ascomycota</taxon>
        <taxon>Pezizomycotina</taxon>
        <taxon>Sordariomycetes</taxon>
        <taxon>Hypocreomycetidae</taxon>
        <taxon>Hypocreales</taxon>
        <taxon>Ophiocordycipitaceae</taxon>
        <taxon>Ophiocordyceps</taxon>
    </lineage>
</organism>
<dbReference type="SUPFAM" id="SSF103473">
    <property type="entry name" value="MFS general substrate transporter"/>
    <property type="match status" value="1"/>
</dbReference>
<comment type="caution">
    <text evidence="6">The sequence shown here is derived from an EMBL/GenBank/DDBJ whole genome shotgun (WGS) entry which is preliminary data.</text>
</comment>
<feature type="transmembrane region" description="Helical" evidence="5">
    <location>
        <begin position="470"/>
        <end position="492"/>
    </location>
</feature>
<evidence type="ECO:0000256" key="4">
    <source>
        <dbReference type="ARBA" id="ARBA00023136"/>
    </source>
</evidence>